<evidence type="ECO:0000256" key="1">
    <source>
        <dbReference type="SAM" id="Phobius"/>
    </source>
</evidence>
<evidence type="ECO:0000313" key="3">
    <source>
        <dbReference type="Proteomes" id="UP001205603"/>
    </source>
</evidence>
<keyword evidence="1" id="KW-0812">Transmembrane</keyword>
<gene>
    <name evidence="2" type="ORF">NMU02_12195</name>
</gene>
<evidence type="ECO:0000313" key="2">
    <source>
        <dbReference type="EMBL" id="MCP9612851.1"/>
    </source>
</evidence>
<comment type="caution">
    <text evidence="2">The sequence shown here is derived from an EMBL/GenBank/DDBJ whole genome shotgun (WGS) entry which is preliminary data.</text>
</comment>
<reference evidence="2 3" key="1">
    <citation type="submission" date="2022-07" db="EMBL/GenBank/DDBJ databases">
        <title>Fecal culturing of patients with breast cancer.</title>
        <authorList>
            <person name="Teng N.M.Y."/>
            <person name="Kiu R."/>
            <person name="Evans R."/>
            <person name="Baker D.J."/>
            <person name="Zenner C."/>
            <person name="Robinson S.D."/>
            <person name="Hall L.J."/>
        </authorList>
    </citation>
    <scope>NUCLEOTIDE SEQUENCE [LARGE SCALE GENOMIC DNA]</scope>
    <source>
        <strain evidence="2 3">LH1063</strain>
    </source>
</reference>
<name>A0ABT1MLS6_9BACT</name>
<keyword evidence="3" id="KW-1185">Reference proteome</keyword>
<protein>
    <submittedName>
        <fullName evidence="2">DUF3332 domain-containing protein</fullName>
    </submittedName>
</protein>
<dbReference type="InterPro" id="IPR021768">
    <property type="entry name" value="DUF3332"/>
</dbReference>
<dbReference type="Proteomes" id="UP001205603">
    <property type="component" value="Unassembled WGS sequence"/>
</dbReference>
<keyword evidence="1" id="KW-0472">Membrane</keyword>
<feature type="transmembrane region" description="Helical" evidence="1">
    <location>
        <begin position="7"/>
        <end position="28"/>
    </location>
</feature>
<feature type="transmembrane region" description="Helical" evidence="1">
    <location>
        <begin position="48"/>
        <end position="70"/>
    </location>
</feature>
<sequence length="183" mass="20346">MRKSKLTLFMAVLLSGSIMFSSCIGSFALTSKLHSWNNNVGNKFVNELVFLAFCIVPVYEVSLAADWLVLNSIEFWGGGNPVADNTQHIKGENGNFLVQTHKNGYTITNEDTNTKVELVFDKTDRSWSAIANGKNVKLMTFIDDNHVNMYNASGEAMTIELSKAGVLTYKDIVEKQNTFFASK</sequence>
<dbReference type="RefSeq" id="WP_255028217.1">
    <property type="nucleotide sequence ID" value="NZ_JANDHW010000015.1"/>
</dbReference>
<accession>A0ABT1MLS6</accession>
<organism evidence="2 3">
    <name type="scientific">Coprobacter tertius</name>
    <dbReference type="NCBI Taxonomy" id="2944915"/>
    <lineage>
        <taxon>Bacteria</taxon>
        <taxon>Pseudomonadati</taxon>
        <taxon>Bacteroidota</taxon>
        <taxon>Bacteroidia</taxon>
        <taxon>Bacteroidales</taxon>
        <taxon>Barnesiellaceae</taxon>
        <taxon>Coprobacter</taxon>
    </lineage>
</organism>
<keyword evidence="1" id="KW-1133">Transmembrane helix</keyword>
<proteinExistence type="predicted"/>
<dbReference type="PROSITE" id="PS51257">
    <property type="entry name" value="PROKAR_LIPOPROTEIN"/>
    <property type="match status" value="1"/>
</dbReference>
<dbReference type="EMBL" id="JANDHW010000015">
    <property type="protein sequence ID" value="MCP9612851.1"/>
    <property type="molecule type" value="Genomic_DNA"/>
</dbReference>
<dbReference type="Pfam" id="PF11810">
    <property type="entry name" value="DUF3332"/>
    <property type="match status" value="1"/>
</dbReference>